<keyword evidence="2" id="KW-0547">Nucleotide-binding</keyword>
<dbReference type="PROSITE" id="PS01076">
    <property type="entry name" value="ACETATE_KINASE_2"/>
    <property type="match status" value="1"/>
</dbReference>
<dbReference type="CDD" id="cd24010">
    <property type="entry name" value="ASKHA_NBD_AcK_PK"/>
    <property type="match status" value="1"/>
</dbReference>
<dbReference type="InterPro" id="IPR023865">
    <property type="entry name" value="Aliphatic_acid_kinase_CS"/>
</dbReference>
<dbReference type="InterPro" id="IPR043129">
    <property type="entry name" value="ATPase_NBD"/>
</dbReference>
<dbReference type="SUPFAM" id="SSF53067">
    <property type="entry name" value="Actin-like ATPase domain"/>
    <property type="match status" value="2"/>
</dbReference>
<comment type="caution">
    <text evidence="5">The sequence shown here is derived from an EMBL/GenBank/DDBJ whole genome shotgun (WGS) entry which is preliminary data.</text>
</comment>
<dbReference type="PIRSF" id="PIRSF000722">
    <property type="entry name" value="Acetate_prop_kin"/>
    <property type="match status" value="1"/>
</dbReference>
<dbReference type="PANTHER" id="PTHR21060:SF15">
    <property type="entry name" value="ACETATE KINASE-RELATED"/>
    <property type="match status" value="1"/>
</dbReference>
<dbReference type="EC" id="2.7.2.1" evidence="5"/>
<dbReference type="PRINTS" id="PR00471">
    <property type="entry name" value="ACETATEKNASE"/>
</dbReference>
<evidence type="ECO:0000256" key="1">
    <source>
        <dbReference type="ARBA" id="ARBA00022679"/>
    </source>
</evidence>
<keyword evidence="1 5" id="KW-0808">Transferase</keyword>
<dbReference type="HAMAP" id="MF_00020">
    <property type="entry name" value="Acetate_kinase"/>
    <property type="match status" value="1"/>
</dbReference>
<dbReference type="Pfam" id="PF00871">
    <property type="entry name" value="Acetate_kinase"/>
    <property type="match status" value="1"/>
</dbReference>
<gene>
    <name evidence="5" type="primary">ackA_18</name>
    <name evidence="5" type="ORF">SDC9_49900</name>
</gene>
<organism evidence="5">
    <name type="scientific">bioreactor metagenome</name>
    <dbReference type="NCBI Taxonomy" id="1076179"/>
    <lineage>
        <taxon>unclassified sequences</taxon>
        <taxon>metagenomes</taxon>
        <taxon>ecological metagenomes</taxon>
    </lineage>
</organism>
<proteinExistence type="inferred from homology"/>
<dbReference type="GO" id="GO:0005524">
    <property type="term" value="F:ATP binding"/>
    <property type="evidence" value="ECO:0007669"/>
    <property type="project" value="UniProtKB-KW"/>
</dbReference>
<evidence type="ECO:0000256" key="3">
    <source>
        <dbReference type="ARBA" id="ARBA00022777"/>
    </source>
</evidence>
<dbReference type="GO" id="GO:0008776">
    <property type="term" value="F:acetate kinase activity"/>
    <property type="evidence" value="ECO:0007669"/>
    <property type="project" value="UniProtKB-EC"/>
</dbReference>
<keyword evidence="4" id="KW-0067">ATP-binding</keyword>
<dbReference type="NCBIfam" id="TIGR00016">
    <property type="entry name" value="ackA"/>
    <property type="match status" value="1"/>
</dbReference>
<keyword evidence="3 5" id="KW-0418">Kinase</keyword>
<dbReference type="AlphaFoldDB" id="A0A644WMK0"/>
<name>A0A644WMK0_9ZZZZ</name>
<evidence type="ECO:0000256" key="4">
    <source>
        <dbReference type="ARBA" id="ARBA00022840"/>
    </source>
</evidence>
<dbReference type="Gene3D" id="3.30.420.40">
    <property type="match status" value="2"/>
</dbReference>
<dbReference type="PROSITE" id="PS01075">
    <property type="entry name" value="ACETATE_KINASE_1"/>
    <property type="match status" value="1"/>
</dbReference>
<dbReference type="EMBL" id="VSSQ01000969">
    <property type="protein sequence ID" value="MPM03633.1"/>
    <property type="molecule type" value="Genomic_DNA"/>
</dbReference>
<dbReference type="InterPro" id="IPR004372">
    <property type="entry name" value="Ac/propionate_kinase"/>
</dbReference>
<evidence type="ECO:0000313" key="5">
    <source>
        <dbReference type="EMBL" id="MPM03633.1"/>
    </source>
</evidence>
<reference evidence="5" key="1">
    <citation type="submission" date="2019-08" db="EMBL/GenBank/DDBJ databases">
        <authorList>
            <person name="Kucharzyk K."/>
            <person name="Murdoch R.W."/>
            <person name="Higgins S."/>
            <person name="Loffler F."/>
        </authorList>
    </citation>
    <scope>NUCLEOTIDE SEQUENCE</scope>
</reference>
<protein>
    <submittedName>
        <fullName evidence="5">Acetate kinase</fullName>
        <ecNumber evidence="5">2.7.2.1</ecNumber>
    </submittedName>
</protein>
<evidence type="ECO:0000256" key="2">
    <source>
        <dbReference type="ARBA" id="ARBA00022741"/>
    </source>
</evidence>
<sequence length="400" mass="43796">MKIIVLNCGSSSIKYQLFDMDKNEQVLAKGLLERIGIPNSVLKHSSTGKDTFEEIRDVPDHTVGIQWIIDTLLDPVKGCLKDKTEINAAGHRVAHGGEFFPESAFITPDAKDKIEKLIELAPLHNPANLKGILAIEALLPGLPQVAVFDTSFHQSMPEHAFLYGLPYEMYKEKKVRRYGFHGTSHKYVAEKAATILGKDWTKMKIITCHLGNGSSIAAILNGKSIDTSMGYTPVEGVLMGTRAGDLDLGALLSIMDREKLSYSDANSLINKKSGLLGISGISSDMRDIEKAAAEGSHQANVALEVFAYRVKKYIGSYMAVLNGLDLLIFTGGIGENDSESRRRICSDMEGLGIEFDVEKNKGLRGKDEIISTGNSKITVMTVTTNEELVIARDTYKIVTK</sequence>
<dbReference type="GO" id="GO:0006083">
    <property type="term" value="P:acetate metabolic process"/>
    <property type="evidence" value="ECO:0007669"/>
    <property type="project" value="TreeGrafter"/>
</dbReference>
<dbReference type="PANTHER" id="PTHR21060">
    <property type="entry name" value="ACETATE KINASE"/>
    <property type="match status" value="1"/>
</dbReference>
<dbReference type="InterPro" id="IPR000890">
    <property type="entry name" value="Aliphatic_acid_kin_short-chain"/>
</dbReference>
<accession>A0A644WMK0</accession>